<dbReference type="SUPFAM" id="SSF56954">
    <property type="entry name" value="Outer membrane efflux proteins (OEP)"/>
    <property type="match status" value="1"/>
</dbReference>
<dbReference type="Pfam" id="PF02321">
    <property type="entry name" value="OEP"/>
    <property type="match status" value="2"/>
</dbReference>
<dbReference type="Proteomes" id="UP000051213">
    <property type="component" value="Unassembled WGS sequence"/>
</dbReference>
<protein>
    <submittedName>
        <fullName evidence="8">Type I secretion protein TolC</fullName>
    </submittedName>
</protein>
<evidence type="ECO:0000256" key="1">
    <source>
        <dbReference type="ARBA" id="ARBA00004442"/>
    </source>
</evidence>
<gene>
    <name evidence="8" type="ORF">ABS24_07450</name>
</gene>
<dbReference type="InterPro" id="IPR010130">
    <property type="entry name" value="T1SS_OMP_TolC"/>
</dbReference>
<dbReference type="GO" id="GO:1990281">
    <property type="term" value="C:efflux pump complex"/>
    <property type="evidence" value="ECO:0007669"/>
    <property type="project" value="TreeGrafter"/>
</dbReference>
<evidence type="ECO:0000256" key="7">
    <source>
        <dbReference type="ARBA" id="ARBA00023237"/>
    </source>
</evidence>
<dbReference type="AlphaFoldDB" id="A0A0R2UD73"/>
<dbReference type="Gene3D" id="1.20.1600.10">
    <property type="entry name" value="Outer membrane efflux proteins (OEP)"/>
    <property type="match status" value="1"/>
</dbReference>
<keyword evidence="5" id="KW-0812">Transmembrane</keyword>
<dbReference type="InterPro" id="IPR003423">
    <property type="entry name" value="OMP_efflux"/>
</dbReference>
<evidence type="ECO:0000256" key="4">
    <source>
        <dbReference type="ARBA" id="ARBA00022452"/>
    </source>
</evidence>
<proteinExistence type="inferred from homology"/>
<organism evidence="8 9">
    <name type="scientific">SAR92 bacterium BACL26 MAG-121220-bin70</name>
    <dbReference type="NCBI Taxonomy" id="1655626"/>
    <lineage>
        <taxon>Bacteria</taxon>
        <taxon>Pseudomonadati</taxon>
        <taxon>Pseudomonadota</taxon>
        <taxon>Gammaproteobacteria</taxon>
        <taxon>Cellvibrionales</taxon>
        <taxon>Porticoccaceae</taxon>
        <taxon>SAR92 clade</taxon>
    </lineage>
</organism>
<evidence type="ECO:0000256" key="5">
    <source>
        <dbReference type="ARBA" id="ARBA00022692"/>
    </source>
</evidence>
<sequence>SSQIYSFISADPFVSKSFSDTNSTSYSVSLTQAIFDMPAWYQFQRGKALSKSAAAQFAAEQQMLILRVSSAYLGALRAYDNNETRKAEQRAIQRQLEQTRERFEVGLLPVTDVHEAQAVFDDALVNSLEARGAVNIAFDALQVLTGENHLVLSGLKDDFMAINPEPLDSQDWVSFSLNNNYQLKVSELGKDASYNEAKAATAQLFPKITANARYSDSDQDGTQFSYLPSESSSEISSLSDGHSFGISMSMPIWASGISAGRRQAKQRAIASSENFEVAKRNTVQTARSRHQLVITNAARVKARKQAITSADSALGATQAGYEVGTRNIVDVLAAQRSVFQAKRNYANARYDYIFAMMNLKEVAGQLSPDDIYQLNAWLDPSLAVTK</sequence>
<dbReference type="GO" id="GO:0015562">
    <property type="term" value="F:efflux transmembrane transporter activity"/>
    <property type="evidence" value="ECO:0007669"/>
    <property type="project" value="InterPro"/>
</dbReference>
<keyword evidence="6" id="KW-0472">Membrane</keyword>
<dbReference type="NCBIfam" id="TIGR01844">
    <property type="entry name" value="type_I_sec_TolC"/>
    <property type="match status" value="1"/>
</dbReference>
<feature type="non-terminal residue" evidence="8">
    <location>
        <position position="1"/>
    </location>
</feature>
<dbReference type="EMBL" id="LICA01000003">
    <property type="protein sequence ID" value="KRO97413.1"/>
    <property type="molecule type" value="Genomic_DNA"/>
</dbReference>
<evidence type="ECO:0000313" key="8">
    <source>
        <dbReference type="EMBL" id="KRO97413.1"/>
    </source>
</evidence>
<keyword evidence="3" id="KW-0813">Transport</keyword>
<evidence type="ECO:0000313" key="9">
    <source>
        <dbReference type="Proteomes" id="UP000051213"/>
    </source>
</evidence>
<comment type="subcellular location">
    <subcellularLocation>
        <location evidence="1">Cell outer membrane</location>
    </subcellularLocation>
</comment>
<accession>A0A0R2UD73</accession>
<keyword evidence="7" id="KW-0998">Cell outer membrane</keyword>
<evidence type="ECO:0000256" key="6">
    <source>
        <dbReference type="ARBA" id="ARBA00023136"/>
    </source>
</evidence>
<comment type="caution">
    <text evidence="8">The sequence shown here is derived from an EMBL/GenBank/DDBJ whole genome shotgun (WGS) entry which is preliminary data.</text>
</comment>
<dbReference type="PANTHER" id="PTHR30026">
    <property type="entry name" value="OUTER MEMBRANE PROTEIN TOLC"/>
    <property type="match status" value="1"/>
</dbReference>
<dbReference type="InterPro" id="IPR051906">
    <property type="entry name" value="TolC-like"/>
</dbReference>
<dbReference type="GO" id="GO:0015288">
    <property type="term" value="F:porin activity"/>
    <property type="evidence" value="ECO:0007669"/>
    <property type="project" value="TreeGrafter"/>
</dbReference>
<evidence type="ECO:0000256" key="2">
    <source>
        <dbReference type="ARBA" id="ARBA00007613"/>
    </source>
</evidence>
<evidence type="ECO:0000256" key="3">
    <source>
        <dbReference type="ARBA" id="ARBA00022448"/>
    </source>
</evidence>
<dbReference type="PANTHER" id="PTHR30026:SF20">
    <property type="entry name" value="OUTER MEMBRANE PROTEIN TOLC"/>
    <property type="match status" value="1"/>
</dbReference>
<dbReference type="GO" id="GO:0009279">
    <property type="term" value="C:cell outer membrane"/>
    <property type="evidence" value="ECO:0007669"/>
    <property type="project" value="UniProtKB-SubCell"/>
</dbReference>
<reference evidence="8 9" key="1">
    <citation type="submission" date="2015-10" db="EMBL/GenBank/DDBJ databases">
        <title>Metagenome-Assembled Genomes uncover a global brackish microbiome.</title>
        <authorList>
            <person name="Hugerth L.W."/>
            <person name="Larsson J."/>
            <person name="Alneberg J."/>
            <person name="Lindh M.V."/>
            <person name="Legrand C."/>
            <person name="Pinhassi J."/>
            <person name="Andersson A.F."/>
        </authorList>
    </citation>
    <scope>NUCLEOTIDE SEQUENCE [LARGE SCALE GENOMIC DNA]</scope>
    <source>
        <strain evidence="8">BACL26 MAG-121220-bin70</strain>
    </source>
</reference>
<comment type="similarity">
    <text evidence="2">Belongs to the outer membrane factor (OMF) (TC 1.B.17) family.</text>
</comment>
<keyword evidence="4" id="KW-1134">Transmembrane beta strand</keyword>
<name>A0A0R2UD73_9GAMM</name>